<protein>
    <recommendedName>
        <fullName evidence="5">Ribosome maturation factor RimM</fullName>
    </recommendedName>
</protein>
<dbReference type="GO" id="GO:0005737">
    <property type="term" value="C:cytoplasm"/>
    <property type="evidence" value="ECO:0007669"/>
    <property type="project" value="UniProtKB-SubCell"/>
</dbReference>
<comment type="function">
    <text evidence="5">An accessory protein needed during the final step in the assembly of 30S ribosomal subunit, possibly for assembly of the head region. Essential for efficient processing of 16S rRNA. May be needed both before and after RbfA during the maturation of 16S rRNA. It has affinity for free ribosomal 30S subunits but not for 70S ribosomes.</text>
</comment>
<dbReference type="Pfam" id="PF01782">
    <property type="entry name" value="RimM"/>
    <property type="match status" value="1"/>
</dbReference>
<accession>A0A923MFX5</accession>
<evidence type="ECO:0000256" key="4">
    <source>
        <dbReference type="ARBA" id="ARBA00023186"/>
    </source>
</evidence>
<feature type="domain" description="Ribosome maturation factor RimM PRC barrel" evidence="7">
    <location>
        <begin position="96"/>
        <end position="163"/>
    </location>
</feature>
<sequence length="163" mass="18254">MKQEFIRVGRIVNAHGIRGEVRVQPRRVSPALLTRCKTFYIDGQPVAPTANHVHKELVLLKLPGVDDMNAALTYKNKDLFLRRADIVLPEGEYFDDELLGLEVYDCDTGALLGTLTAVDEYPASKVYTVKGEREILIPAVKDAFIRSVDLDGGRMEVKVWEGL</sequence>
<dbReference type="Pfam" id="PF24986">
    <property type="entry name" value="PRC_RimM"/>
    <property type="match status" value="1"/>
</dbReference>
<dbReference type="HAMAP" id="MF_00014">
    <property type="entry name" value="Ribosome_mat_RimM"/>
    <property type="match status" value="1"/>
</dbReference>
<keyword evidence="9" id="KW-1185">Reference proteome</keyword>
<proteinExistence type="inferred from homology"/>
<dbReference type="GO" id="GO:0042274">
    <property type="term" value="P:ribosomal small subunit biogenesis"/>
    <property type="evidence" value="ECO:0007669"/>
    <property type="project" value="UniProtKB-UniRule"/>
</dbReference>
<evidence type="ECO:0000256" key="3">
    <source>
        <dbReference type="ARBA" id="ARBA00022552"/>
    </source>
</evidence>
<dbReference type="GO" id="GO:0043022">
    <property type="term" value="F:ribosome binding"/>
    <property type="evidence" value="ECO:0007669"/>
    <property type="project" value="InterPro"/>
</dbReference>
<comment type="subcellular location">
    <subcellularLocation>
        <location evidence="5">Cytoplasm</location>
    </subcellularLocation>
</comment>
<dbReference type="Gene3D" id="2.30.30.240">
    <property type="entry name" value="PRC-barrel domain"/>
    <property type="match status" value="1"/>
</dbReference>
<evidence type="ECO:0000256" key="1">
    <source>
        <dbReference type="ARBA" id="ARBA00022490"/>
    </source>
</evidence>
<dbReference type="PANTHER" id="PTHR33692">
    <property type="entry name" value="RIBOSOME MATURATION FACTOR RIMM"/>
    <property type="match status" value="1"/>
</dbReference>
<dbReference type="SUPFAM" id="SSF50346">
    <property type="entry name" value="PRC-barrel domain"/>
    <property type="match status" value="1"/>
</dbReference>
<dbReference type="InterPro" id="IPR002676">
    <property type="entry name" value="RimM_N"/>
</dbReference>
<dbReference type="InterPro" id="IPR009000">
    <property type="entry name" value="Transl_B-barrel_sf"/>
</dbReference>
<evidence type="ECO:0000313" key="8">
    <source>
        <dbReference type="EMBL" id="MBC5769351.1"/>
    </source>
</evidence>
<name>A0A923MFX5_9FIRM</name>
<dbReference type="InterPro" id="IPR011961">
    <property type="entry name" value="RimM"/>
</dbReference>
<dbReference type="Gene3D" id="2.40.30.60">
    <property type="entry name" value="RimM"/>
    <property type="match status" value="1"/>
</dbReference>
<dbReference type="GO" id="GO:0006364">
    <property type="term" value="P:rRNA processing"/>
    <property type="evidence" value="ECO:0007669"/>
    <property type="project" value="UniProtKB-UniRule"/>
</dbReference>
<keyword evidence="3 5" id="KW-0698">rRNA processing</keyword>
<dbReference type="GO" id="GO:0005840">
    <property type="term" value="C:ribosome"/>
    <property type="evidence" value="ECO:0007669"/>
    <property type="project" value="InterPro"/>
</dbReference>
<evidence type="ECO:0000259" key="7">
    <source>
        <dbReference type="Pfam" id="PF24986"/>
    </source>
</evidence>
<comment type="similarity">
    <text evidence="5">Belongs to the RimM family.</text>
</comment>
<keyword evidence="1 5" id="KW-0963">Cytoplasm</keyword>
<dbReference type="NCBIfam" id="TIGR02273">
    <property type="entry name" value="16S_RimM"/>
    <property type="match status" value="1"/>
</dbReference>
<dbReference type="InterPro" id="IPR036976">
    <property type="entry name" value="RimM_N_sf"/>
</dbReference>
<organism evidence="8 9">
    <name type="scientific">Dysosmobacter segnis</name>
    <dbReference type="NCBI Taxonomy" id="2763042"/>
    <lineage>
        <taxon>Bacteria</taxon>
        <taxon>Bacillati</taxon>
        <taxon>Bacillota</taxon>
        <taxon>Clostridia</taxon>
        <taxon>Eubacteriales</taxon>
        <taxon>Oscillospiraceae</taxon>
        <taxon>Dysosmobacter</taxon>
    </lineage>
</organism>
<dbReference type="InterPro" id="IPR056792">
    <property type="entry name" value="PRC_RimM"/>
</dbReference>
<reference evidence="8" key="1">
    <citation type="submission" date="2020-08" db="EMBL/GenBank/DDBJ databases">
        <title>Genome public.</title>
        <authorList>
            <person name="Liu C."/>
            <person name="Sun Q."/>
        </authorList>
    </citation>
    <scope>NUCLEOTIDE SEQUENCE</scope>
    <source>
        <strain evidence="8">BX15</strain>
    </source>
</reference>
<keyword evidence="4 5" id="KW-0143">Chaperone</keyword>
<comment type="caution">
    <text evidence="8">The sequence shown here is derived from an EMBL/GenBank/DDBJ whole genome shotgun (WGS) entry which is preliminary data.</text>
</comment>
<evidence type="ECO:0000313" key="9">
    <source>
        <dbReference type="Proteomes" id="UP000620327"/>
    </source>
</evidence>
<dbReference type="Proteomes" id="UP000620327">
    <property type="component" value="Unassembled WGS sequence"/>
</dbReference>
<evidence type="ECO:0000256" key="2">
    <source>
        <dbReference type="ARBA" id="ARBA00022517"/>
    </source>
</evidence>
<feature type="domain" description="RimM N-terminal" evidence="6">
    <location>
        <begin position="8"/>
        <end position="84"/>
    </location>
</feature>
<evidence type="ECO:0000259" key="6">
    <source>
        <dbReference type="Pfam" id="PF01782"/>
    </source>
</evidence>
<dbReference type="EMBL" id="JACOQI010000002">
    <property type="protein sequence ID" value="MBC5769351.1"/>
    <property type="molecule type" value="Genomic_DNA"/>
</dbReference>
<dbReference type="AlphaFoldDB" id="A0A923MFX5"/>
<comment type="subunit">
    <text evidence="5">Binds ribosomal protein uS19.</text>
</comment>
<comment type="domain">
    <text evidence="5">The PRC barrel domain binds ribosomal protein uS19.</text>
</comment>
<dbReference type="RefSeq" id="WP_187013724.1">
    <property type="nucleotide sequence ID" value="NZ_JACOQI010000002.1"/>
</dbReference>
<keyword evidence="2 5" id="KW-0690">Ribosome biogenesis</keyword>
<evidence type="ECO:0000256" key="5">
    <source>
        <dbReference type="HAMAP-Rule" id="MF_00014"/>
    </source>
</evidence>
<dbReference type="PANTHER" id="PTHR33692:SF1">
    <property type="entry name" value="RIBOSOME MATURATION FACTOR RIMM"/>
    <property type="match status" value="1"/>
</dbReference>
<dbReference type="SUPFAM" id="SSF50447">
    <property type="entry name" value="Translation proteins"/>
    <property type="match status" value="1"/>
</dbReference>
<dbReference type="InterPro" id="IPR011033">
    <property type="entry name" value="PRC_barrel-like_sf"/>
</dbReference>
<gene>
    <name evidence="5 8" type="primary">rimM</name>
    <name evidence="8" type="ORF">H8Z83_03195</name>
</gene>